<dbReference type="NCBIfam" id="NF003421">
    <property type="entry name" value="PRK04860.1"/>
    <property type="match status" value="1"/>
</dbReference>
<dbReference type="PANTHER" id="PTHR38773">
    <property type="entry name" value="PROTEIN SPRT"/>
    <property type="match status" value="1"/>
</dbReference>
<keyword evidence="2" id="KW-0645">Protease</keyword>
<accession>A0ABS8WE53</accession>
<dbReference type="InterPro" id="IPR035240">
    <property type="entry name" value="SprT_Zn_ribbon"/>
</dbReference>
<dbReference type="SMART" id="SM00731">
    <property type="entry name" value="SprT"/>
    <property type="match status" value="1"/>
</dbReference>
<name>A0ABS8WE53_9GAMM</name>
<keyword evidence="3" id="KW-1185">Reference proteome</keyword>
<sequence>MLTTSQKKALEQQVEACYQQAECFFDHAFPRPRVLFTQRGKIAGTAHLQKNLLKFHPILYQENQQAFLTDVVPHEVAHLLVYLVHGRTAPHGQEWQMMMSKVMQRSPERTHQFDISSVQGKTFAYQCQCQQHQLSIRRHNKASKGVIYLCTACKKPLQPLNLHKPRLNINL</sequence>
<organism evidence="2 3">
    <name type="scientific">Motilimonas cestriensis</name>
    <dbReference type="NCBI Taxonomy" id="2742685"/>
    <lineage>
        <taxon>Bacteria</taxon>
        <taxon>Pseudomonadati</taxon>
        <taxon>Pseudomonadota</taxon>
        <taxon>Gammaproteobacteria</taxon>
        <taxon>Alteromonadales</taxon>
        <taxon>Alteromonadales genera incertae sedis</taxon>
        <taxon>Motilimonas</taxon>
    </lineage>
</organism>
<dbReference type="EMBL" id="JAIMJA010000043">
    <property type="protein sequence ID" value="MCE2597337.1"/>
    <property type="molecule type" value="Genomic_DNA"/>
</dbReference>
<dbReference type="PANTHER" id="PTHR38773:SF1">
    <property type="entry name" value="PROTEIN SPRT"/>
    <property type="match status" value="1"/>
</dbReference>
<evidence type="ECO:0000313" key="2">
    <source>
        <dbReference type="EMBL" id="MCE2597337.1"/>
    </source>
</evidence>
<protein>
    <submittedName>
        <fullName evidence="2">SprT family zinc-dependent metalloprotease</fullName>
    </submittedName>
</protein>
<keyword evidence="2" id="KW-0482">Metalloprotease</keyword>
<dbReference type="Pfam" id="PF17283">
    <property type="entry name" value="Zn_ribbon_SprT"/>
    <property type="match status" value="1"/>
</dbReference>
<dbReference type="RefSeq" id="WP_233055078.1">
    <property type="nucleotide sequence ID" value="NZ_JAIMJA010000043.1"/>
</dbReference>
<comment type="caution">
    <text evidence="2">The sequence shown here is derived from an EMBL/GenBank/DDBJ whole genome shotgun (WGS) entry which is preliminary data.</text>
</comment>
<dbReference type="GO" id="GO:0008237">
    <property type="term" value="F:metallopeptidase activity"/>
    <property type="evidence" value="ECO:0007669"/>
    <property type="project" value="UniProtKB-KW"/>
</dbReference>
<evidence type="ECO:0000313" key="3">
    <source>
        <dbReference type="Proteomes" id="UP001201273"/>
    </source>
</evidence>
<feature type="domain" description="SprT-like" evidence="1">
    <location>
        <begin position="12"/>
        <end position="160"/>
    </location>
</feature>
<evidence type="ECO:0000259" key="1">
    <source>
        <dbReference type="SMART" id="SM00731"/>
    </source>
</evidence>
<dbReference type="Proteomes" id="UP001201273">
    <property type="component" value="Unassembled WGS sequence"/>
</dbReference>
<gene>
    <name evidence="2" type="ORF">K6Y31_21430</name>
</gene>
<dbReference type="Pfam" id="PF10263">
    <property type="entry name" value="SprT-like"/>
    <property type="match status" value="1"/>
</dbReference>
<reference evidence="2 3" key="1">
    <citation type="journal article" date="2022" name="Environ. Microbiol. Rep.">
        <title>Eco-phylogenetic analyses reveal divergent evolution of vitamin B12 metabolism in the marine bacterial family 'Psychromonadaceae'.</title>
        <authorList>
            <person name="Jin X."/>
            <person name="Yang Y."/>
            <person name="Cao H."/>
            <person name="Gao B."/>
            <person name="Zhao Z."/>
        </authorList>
    </citation>
    <scope>NUCLEOTIDE SEQUENCE [LARGE SCALE GENOMIC DNA]</scope>
    <source>
        <strain evidence="2 3">MKS20</strain>
    </source>
</reference>
<keyword evidence="2" id="KW-0378">Hydrolase</keyword>
<dbReference type="InterPro" id="IPR006640">
    <property type="entry name" value="SprT-like_domain"/>
</dbReference>
<proteinExistence type="predicted"/>